<feature type="coiled-coil region" evidence="1">
    <location>
        <begin position="131"/>
        <end position="161"/>
    </location>
</feature>
<feature type="compositionally biased region" description="Low complexity" evidence="2">
    <location>
        <begin position="203"/>
        <end position="215"/>
    </location>
</feature>
<keyword evidence="1" id="KW-0175">Coiled coil</keyword>
<dbReference type="EMBL" id="QGKY02001015">
    <property type="protein sequence ID" value="KAF2571961.1"/>
    <property type="molecule type" value="Genomic_DNA"/>
</dbReference>
<feature type="compositionally biased region" description="Low complexity" evidence="2">
    <location>
        <begin position="32"/>
        <end position="45"/>
    </location>
</feature>
<evidence type="ECO:0000256" key="1">
    <source>
        <dbReference type="SAM" id="Coils"/>
    </source>
</evidence>
<reference evidence="3" key="1">
    <citation type="submission" date="2019-12" db="EMBL/GenBank/DDBJ databases">
        <title>Genome sequencing and annotation of Brassica cretica.</title>
        <authorList>
            <person name="Studholme D.J."/>
            <person name="Sarris P.F."/>
        </authorList>
    </citation>
    <scope>NUCLEOTIDE SEQUENCE</scope>
    <source>
        <strain evidence="3">PFS-102/07</strain>
        <tissue evidence="3">Leaf</tissue>
    </source>
</reference>
<evidence type="ECO:0000256" key="2">
    <source>
        <dbReference type="SAM" id="MobiDB-lite"/>
    </source>
</evidence>
<organism evidence="3">
    <name type="scientific">Brassica cretica</name>
    <name type="common">Mustard</name>
    <dbReference type="NCBI Taxonomy" id="69181"/>
    <lineage>
        <taxon>Eukaryota</taxon>
        <taxon>Viridiplantae</taxon>
        <taxon>Streptophyta</taxon>
        <taxon>Embryophyta</taxon>
        <taxon>Tracheophyta</taxon>
        <taxon>Spermatophyta</taxon>
        <taxon>Magnoliopsida</taxon>
        <taxon>eudicotyledons</taxon>
        <taxon>Gunneridae</taxon>
        <taxon>Pentapetalae</taxon>
        <taxon>rosids</taxon>
        <taxon>malvids</taxon>
        <taxon>Brassicales</taxon>
        <taxon>Brassicaceae</taxon>
        <taxon>Brassiceae</taxon>
        <taxon>Brassica</taxon>
    </lineage>
</organism>
<comment type="caution">
    <text evidence="3">The sequence shown here is derived from an EMBL/GenBank/DDBJ whole genome shotgun (WGS) entry which is preliminary data.</text>
</comment>
<evidence type="ECO:0000313" key="3">
    <source>
        <dbReference type="EMBL" id="KAF2571961.1"/>
    </source>
</evidence>
<dbReference type="AlphaFoldDB" id="A0A8S9IPY6"/>
<sequence length="258" mass="28553">MDPNQTIGTTPSGIDNVDPPGSNSRTETLPVGPTGTDGTTGTTHTQQIPPIGTSTHERSSAQDRSSPPVRTSVPERTSIPDRTEARVWNRPREKRPLTTKSDLNRRPIFPTPLAQTLEEMTELRGMVSSLIDEARNQKAAYRDIANRLDQAEQELAEYRANARERNQPLPDPLRETLNPQNAGAFGTPEISSARSGHYTGENMQRPPQQSMPPRSLSYNGLDEIDTGLQAQRSTPIQSQNIYMERTGEPRNRIPPLGN</sequence>
<proteinExistence type="predicted"/>
<feature type="compositionally biased region" description="Polar residues" evidence="2">
    <location>
        <begin position="228"/>
        <end position="241"/>
    </location>
</feature>
<feature type="compositionally biased region" description="Polar residues" evidence="2">
    <location>
        <begin position="1"/>
        <end position="13"/>
    </location>
</feature>
<feature type="region of interest" description="Disordered" evidence="2">
    <location>
        <begin position="187"/>
        <end position="258"/>
    </location>
</feature>
<feature type="compositionally biased region" description="Basic and acidic residues" evidence="2">
    <location>
        <begin position="78"/>
        <end position="96"/>
    </location>
</feature>
<name>A0A8S9IPY6_BRACR</name>
<protein>
    <submittedName>
        <fullName evidence="3">Uncharacterized protein</fullName>
    </submittedName>
</protein>
<feature type="region of interest" description="Disordered" evidence="2">
    <location>
        <begin position="1"/>
        <end position="110"/>
    </location>
</feature>
<gene>
    <name evidence="3" type="ORF">F2Q70_00004238</name>
</gene>
<accession>A0A8S9IPY6</accession>